<sequence length="616" mass="67478">MNQILTSESLSYINLILSKRSSDTDETDSKLENPMFKQGFVILVICVSVLSYLYRETKETKSELTADVELEKGDNDTTFESNVSKRFRKGAIQQIQVELLASILSSSDWLQGAYVYALYSAYGYDVQEIAILFVAGFLSSAVFGTMFGSVADKFGRKLMCLSFCIIYIGSCLTKLSDVFTILMIGRITGGIATSLLFSVFEAWMVSEFYSRGFNEELLSDIFSWQTFLNGLVAIVSGVFANTIVDFFGKGASGYVAPFMAAIVVLCISFFVISTTWKENYGKESTGNLPSSSGNSSMMDSFRVIKNDFTIFAIGSMQCFFEGAMYTFVFMWSPSLEAVNAFGGCQGSPMVGLAITVPVGLQNVQFAEAPNWQMASTLDENTAPPSTLKRRDAIVSKLEKRQNGTAPSDPLAPSLVTFGTKVFTVIPQGTGIPSVIITSKPPRPFTKPPPSTVTITNEVEKTAKTNRSTVTIGPLPNLATNVVSFTGYNLDPSFYQDFFFNATIPSSLVNGTLFFFPVLQICVNESIRYTNIPADPWGTPGPYDAPRLVISVPKIFAGAPIISKFFNFATAVSIETKNIDVKNPQIGNPNREIINIATPYGVFPDDIVEILKMLTFN</sequence>
<feature type="transmembrane region" description="Helical" evidence="12">
    <location>
        <begin position="181"/>
        <end position="205"/>
    </location>
</feature>
<feature type="transmembrane region" description="Helical" evidence="12">
    <location>
        <begin position="226"/>
        <end position="248"/>
    </location>
</feature>
<dbReference type="SUPFAM" id="SSF103473">
    <property type="entry name" value="MFS general substrate transporter"/>
    <property type="match status" value="1"/>
</dbReference>
<keyword evidence="14" id="KW-1185">Reference proteome</keyword>
<dbReference type="InterPro" id="IPR038507">
    <property type="entry name" value="YcnI-like_sf"/>
</dbReference>
<keyword evidence="9 12" id="KW-0472">Membrane</keyword>
<evidence type="ECO:0000256" key="12">
    <source>
        <dbReference type="SAM" id="Phobius"/>
    </source>
</evidence>
<name>A0AAD5U1E9_9FUNG</name>
<evidence type="ECO:0000256" key="9">
    <source>
        <dbReference type="ARBA" id="ARBA00023136"/>
    </source>
</evidence>
<dbReference type="InterPro" id="IPR036259">
    <property type="entry name" value="MFS_trans_sf"/>
</dbReference>
<dbReference type="Pfam" id="PF05631">
    <property type="entry name" value="MFS_5"/>
    <property type="match status" value="1"/>
</dbReference>
<dbReference type="GO" id="GO:0015098">
    <property type="term" value="F:molybdate ion transmembrane transporter activity"/>
    <property type="evidence" value="ECO:0007669"/>
    <property type="project" value="InterPro"/>
</dbReference>
<organism evidence="13 14">
    <name type="scientific">Clydaea vesicula</name>
    <dbReference type="NCBI Taxonomy" id="447962"/>
    <lineage>
        <taxon>Eukaryota</taxon>
        <taxon>Fungi</taxon>
        <taxon>Fungi incertae sedis</taxon>
        <taxon>Chytridiomycota</taxon>
        <taxon>Chytridiomycota incertae sedis</taxon>
        <taxon>Chytridiomycetes</taxon>
        <taxon>Lobulomycetales</taxon>
        <taxon>Lobulomycetaceae</taxon>
        <taxon>Clydaea</taxon>
    </lineage>
</organism>
<evidence type="ECO:0000313" key="13">
    <source>
        <dbReference type="EMBL" id="KAJ3221270.1"/>
    </source>
</evidence>
<dbReference type="PANTHER" id="PTHR23516:SF1">
    <property type="entry name" value="MOLYBDATE-ANION TRANSPORTER"/>
    <property type="match status" value="1"/>
</dbReference>
<reference evidence="13" key="1">
    <citation type="submission" date="2020-05" db="EMBL/GenBank/DDBJ databases">
        <title>Phylogenomic resolution of chytrid fungi.</title>
        <authorList>
            <person name="Stajich J.E."/>
            <person name="Amses K."/>
            <person name="Simmons R."/>
            <person name="Seto K."/>
            <person name="Myers J."/>
            <person name="Bonds A."/>
            <person name="Quandt C.A."/>
            <person name="Barry K."/>
            <person name="Liu P."/>
            <person name="Grigoriev I."/>
            <person name="Longcore J.E."/>
            <person name="James T.Y."/>
        </authorList>
    </citation>
    <scope>NUCLEOTIDE SEQUENCE</scope>
    <source>
        <strain evidence="13">JEL0476</strain>
    </source>
</reference>
<dbReference type="GO" id="GO:0005886">
    <property type="term" value="C:plasma membrane"/>
    <property type="evidence" value="ECO:0007669"/>
    <property type="project" value="UniProtKB-SubCell"/>
</dbReference>
<dbReference type="InterPro" id="IPR008509">
    <property type="entry name" value="MOT2/MFSD5"/>
</dbReference>
<feature type="transmembrane region" description="Helical" evidence="12">
    <location>
        <begin position="254"/>
        <end position="272"/>
    </location>
</feature>
<evidence type="ECO:0000256" key="1">
    <source>
        <dbReference type="ARBA" id="ARBA00003019"/>
    </source>
</evidence>
<protein>
    <recommendedName>
        <fullName evidence="3">Molybdate-anion transporter</fullName>
    </recommendedName>
    <alternativeName>
        <fullName evidence="10">Major facilitator superfamily domain-containing protein 5</fullName>
    </alternativeName>
    <alternativeName>
        <fullName evidence="11">Molybdate transporter 2 homolog</fullName>
    </alternativeName>
</protein>
<comment type="subcellular location">
    <subcellularLocation>
        <location evidence="2">Cell membrane</location>
        <topology evidence="2">Multi-pass membrane protein</topology>
    </subcellularLocation>
</comment>
<evidence type="ECO:0000256" key="6">
    <source>
        <dbReference type="ARBA" id="ARBA00022692"/>
    </source>
</evidence>
<feature type="transmembrane region" description="Helical" evidence="12">
    <location>
        <begin position="35"/>
        <end position="54"/>
    </location>
</feature>
<evidence type="ECO:0000313" key="14">
    <source>
        <dbReference type="Proteomes" id="UP001211065"/>
    </source>
</evidence>
<comment type="function">
    <text evidence="1">Mediates high-affinity intracellular uptake of the rare oligo-element molybdenum.</text>
</comment>
<dbReference type="GO" id="GO:0006811">
    <property type="term" value="P:monoatomic ion transport"/>
    <property type="evidence" value="ECO:0007669"/>
    <property type="project" value="UniProtKB-KW"/>
</dbReference>
<dbReference type="PANTHER" id="PTHR23516">
    <property type="entry name" value="SAM (S-ADENOSYL METHIONINE) TRANSPORTER"/>
    <property type="match status" value="1"/>
</dbReference>
<keyword evidence="6 12" id="KW-0812">Transmembrane</keyword>
<keyword evidence="7 12" id="KW-1133">Transmembrane helix</keyword>
<keyword evidence="4" id="KW-0813">Transport</keyword>
<evidence type="ECO:0000256" key="11">
    <source>
        <dbReference type="ARBA" id="ARBA00032555"/>
    </source>
</evidence>
<dbReference type="EMBL" id="JADGJW010000240">
    <property type="protein sequence ID" value="KAJ3221270.1"/>
    <property type="molecule type" value="Genomic_DNA"/>
</dbReference>
<dbReference type="AlphaFoldDB" id="A0AAD5U1E9"/>
<feature type="transmembrane region" description="Helical" evidence="12">
    <location>
        <begin position="308"/>
        <end position="331"/>
    </location>
</feature>
<proteinExistence type="predicted"/>
<comment type="caution">
    <text evidence="13">The sequence shown here is derived from an EMBL/GenBank/DDBJ whole genome shotgun (WGS) entry which is preliminary data.</text>
</comment>
<accession>A0AAD5U1E9</accession>
<evidence type="ECO:0000256" key="10">
    <source>
        <dbReference type="ARBA" id="ARBA00030646"/>
    </source>
</evidence>
<evidence type="ECO:0000256" key="4">
    <source>
        <dbReference type="ARBA" id="ARBA00022448"/>
    </source>
</evidence>
<dbReference type="Gene3D" id="2.60.40.2230">
    <property type="entry name" value="Uncharacterised protein YcnI-like PF07987, DUF1775"/>
    <property type="match status" value="1"/>
</dbReference>
<keyword evidence="5" id="KW-1003">Cell membrane</keyword>
<keyword evidence="8" id="KW-0406">Ion transport</keyword>
<evidence type="ECO:0000256" key="8">
    <source>
        <dbReference type="ARBA" id="ARBA00023065"/>
    </source>
</evidence>
<dbReference type="Gene3D" id="1.20.1250.20">
    <property type="entry name" value="MFS general substrate transporter like domains"/>
    <property type="match status" value="1"/>
</dbReference>
<gene>
    <name evidence="13" type="ORF">HK099_003654</name>
</gene>
<evidence type="ECO:0000256" key="5">
    <source>
        <dbReference type="ARBA" id="ARBA00022475"/>
    </source>
</evidence>
<evidence type="ECO:0000256" key="7">
    <source>
        <dbReference type="ARBA" id="ARBA00022989"/>
    </source>
</evidence>
<evidence type="ECO:0000256" key="3">
    <source>
        <dbReference type="ARBA" id="ARBA00021242"/>
    </source>
</evidence>
<evidence type="ECO:0000256" key="2">
    <source>
        <dbReference type="ARBA" id="ARBA00004651"/>
    </source>
</evidence>
<feature type="transmembrane region" description="Helical" evidence="12">
    <location>
        <begin position="129"/>
        <end position="151"/>
    </location>
</feature>
<dbReference type="Proteomes" id="UP001211065">
    <property type="component" value="Unassembled WGS sequence"/>
</dbReference>